<dbReference type="GO" id="GO:0003700">
    <property type="term" value="F:DNA-binding transcription factor activity"/>
    <property type="evidence" value="ECO:0007669"/>
    <property type="project" value="InterPro"/>
</dbReference>
<proteinExistence type="inferred from homology"/>
<dbReference type="InterPro" id="IPR050950">
    <property type="entry name" value="HTH-type_LysR_regulators"/>
</dbReference>
<dbReference type="InterPro" id="IPR036388">
    <property type="entry name" value="WH-like_DNA-bd_sf"/>
</dbReference>
<dbReference type="FunFam" id="1.10.10.10:FF:000001">
    <property type="entry name" value="LysR family transcriptional regulator"/>
    <property type="match status" value="1"/>
</dbReference>
<dbReference type="SUPFAM" id="SSF46785">
    <property type="entry name" value="Winged helix' DNA-binding domain"/>
    <property type="match status" value="1"/>
</dbReference>
<reference evidence="6 7" key="1">
    <citation type="submission" date="2019-08" db="EMBL/GenBank/DDBJ databases">
        <title>In-depth cultivation of the pig gut microbiome towards novel bacterial diversity and tailored functional studies.</title>
        <authorList>
            <person name="Wylensek D."/>
            <person name="Hitch T.C.A."/>
            <person name="Clavel T."/>
        </authorList>
    </citation>
    <scope>NUCLEOTIDE SEQUENCE [LARGE SCALE GENOMIC DNA]</scope>
    <source>
        <strain evidence="6 7">BL-389-WT-3D</strain>
    </source>
</reference>
<gene>
    <name evidence="6" type="ORF">FYJ37_12425</name>
</gene>
<protein>
    <submittedName>
        <fullName evidence="6">LysR family transcriptional regulator</fullName>
    </submittedName>
</protein>
<keyword evidence="2" id="KW-0805">Transcription regulation</keyword>
<dbReference type="GO" id="GO:0005829">
    <property type="term" value="C:cytosol"/>
    <property type="evidence" value="ECO:0007669"/>
    <property type="project" value="TreeGrafter"/>
</dbReference>
<evidence type="ECO:0000256" key="2">
    <source>
        <dbReference type="ARBA" id="ARBA00023015"/>
    </source>
</evidence>
<dbReference type="PRINTS" id="PR00039">
    <property type="entry name" value="HTHLYSR"/>
</dbReference>
<evidence type="ECO:0000256" key="4">
    <source>
        <dbReference type="ARBA" id="ARBA00023163"/>
    </source>
</evidence>
<feature type="domain" description="HTH lysR-type" evidence="5">
    <location>
        <begin position="8"/>
        <end position="66"/>
    </location>
</feature>
<dbReference type="EMBL" id="VUMB01000027">
    <property type="protein sequence ID" value="MSS41133.1"/>
    <property type="molecule type" value="Genomic_DNA"/>
</dbReference>
<dbReference type="Pfam" id="PF00126">
    <property type="entry name" value="HTH_1"/>
    <property type="match status" value="1"/>
</dbReference>
<dbReference type="InterPro" id="IPR000847">
    <property type="entry name" value="LysR_HTH_N"/>
</dbReference>
<dbReference type="PANTHER" id="PTHR30419:SF8">
    <property type="entry name" value="NITROGEN ASSIMILATION TRANSCRIPTIONAL ACTIVATOR-RELATED"/>
    <property type="match status" value="1"/>
</dbReference>
<evidence type="ECO:0000256" key="1">
    <source>
        <dbReference type="ARBA" id="ARBA00009437"/>
    </source>
</evidence>
<organism evidence="6 7">
    <name type="scientific">Clostridium scindens (strain JCM 10418 / VPI 12708)</name>
    <dbReference type="NCBI Taxonomy" id="29347"/>
    <lineage>
        <taxon>Bacteria</taxon>
        <taxon>Bacillati</taxon>
        <taxon>Bacillota</taxon>
        <taxon>Clostridia</taxon>
        <taxon>Lachnospirales</taxon>
        <taxon>Lachnospiraceae</taxon>
    </lineage>
</organism>
<dbReference type="Proteomes" id="UP000462363">
    <property type="component" value="Unassembled WGS sequence"/>
</dbReference>
<dbReference type="PANTHER" id="PTHR30419">
    <property type="entry name" value="HTH-TYPE TRANSCRIPTIONAL REGULATOR YBHD"/>
    <property type="match status" value="1"/>
</dbReference>
<sequence length="96" mass="10995">MGKILMNFRKMQYFIDVVRLESITKAAEKNHITQCAMSQQIKSIEETVDALLLIRQRNHITATKAGIIFYTFCLGCLERHNITIKKIQGISNVDVP</sequence>
<evidence type="ECO:0000313" key="7">
    <source>
        <dbReference type="Proteomes" id="UP000462363"/>
    </source>
</evidence>
<keyword evidence="4" id="KW-0804">Transcription</keyword>
<dbReference type="Gene3D" id="1.10.10.10">
    <property type="entry name" value="Winged helix-like DNA-binding domain superfamily/Winged helix DNA-binding domain"/>
    <property type="match status" value="1"/>
</dbReference>
<comment type="caution">
    <text evidence="6">The sequence shown here is derived from an EMBL/GenBank/DDBJ whole genome shotgun (WGS) entry which is preliminary data.</text>
</comment>
<keyword evidence="3" id="KW-0238">DNA-binding</keyword>
<name>A0A844F6V0_CLOSV</name>
<evidence type="ECO:0000256" key="3">
    <source>
        <dbReference type="ARBA" id="ARBA00023125"/>
    </source>
</evidence>
<dbReference type="AlphaFoldDB" id="A0A844F6V0"/>
<evidence type="ECO:0000313" key="6">
    <source>
        <dbReference type="EMBL" id="MSS41133.1"/>
    </source>
</evidence>
<dbReference type="InterPro" id="IPR036390">
    <property type="entry name" value="WH_DNA-bd_sf"/>
</dbReference>
<accession>A0A844F6V0</accession>
<evidence type="ECO:0000259" key="5">
    <source>
        <dbReference type="Pfam" id="PF00126"/>
    </source>
</evidence>
<comment type="similarity">
    <text evidence="1">Belongs to the LysR transcriptional regulatory family.</text>
</comment>
<dbReference type="GO" id="GO:0003677">
    <property type="term" value="F:DNA binding"/>
    <property type="evidence" value="ECO:0007669"/>
    <property type="project" value="UniProtKB-KW"/>
</dbReference>